<feature type="transmembrane region" description="Helical" evidence="1">
    <location>
        <begin position="53"/>
        <end position="78"/>
    </location>
</feature>
<keyword evidence="1" id="KW-0472">Membrane</keyword>
<keyword evidence="1" id="KW-0812">Transmembrane</keyword>
<feature type="transmembrane region" description="Helical" evidence="1">
    <location>
        <begin position="138"/>
        <end position="161"/>
    </location>
</feature>
<organism evidence="2 3">
    <name type="scientific">Pontixanthobacter gangjinensis</name>
    <dbReference type="NCBI Taxonomy" id="1028742"/>
    <lineage>
        <taxon>Bacteria</taxon>
        <taxon>Pseudomonadati</taxon>
        <taxon>Pseudomonadota</taxon>
        <taxon>Alphaproteobacteria</taxon>
        <taxon>Sphingomonadales</taxon>
        <taxon>Erythrobacteraceae</taxon>
        <taxon>Pontixanthobacter</taxon>
    </lineage>
</organism>
<feature type="transmembrane region" description="Helical" evidence="1">
    <location>
        <begin position="167"/>
        <end position="187"/>
    </location>
</feature>
<feature type="transmembrane region" description="Helical" evidence="1">
    <location>
        <begin position="6"/>
        <end position="22"/>
    </location>
</feature>
<dbReference type="RefSeq" id="WP_160596614.1">
    <property type="nucleotide sequence ID" value="NZ_WTYS01000001.1"/>
</dbReference>
<keyword evidence="1" id="KW-1133">Transmembrane helix</keyword>
<dbReference type="OrthoDB" id="7504063at2"/>
<comment type="caution">
    <text evidence="2">The sequence shown here is derived from an EMBL/GenBank/DDBJ whole genome shotgun (WGS) entry which is preliminary data.</text>
</comment>
<evidence type="ECO:0000313" key="3">
    <source>
        <dbReference type="Proteomes" id="UP000468943"/>
    </source>
</evidence>
<name>A0A6I4SKD3_9SPHN</name>
<dbReference type="AlphaFoldDB" id="A0A6I4SKD3"/>
<proteinExistence type="predicted"/>
<reference evidence="2 3" key="1">
    <citation type="submission" date="2019-12" db="EMBL/GenBank/DDBJ databases">
        <title>Genomic-based taxomic classification of the family Erythrobacteraceae.</title>
        <authorList>
            <person name="Xu L."/>
        </authorList>
    </citation>
    <scope>NUCLEOTIDE SEQUENCE [LARGE SCALE GENOMIC DNA]</scope>
    <source>
        <strain evidence="2 3">JCM 17802</strain>
    </source>
</reference>
<keyword evidence="3" id="KW-1185">Reference proteome</keyword>
<feature type="transmembrane region" description="Helical" evidence="1">
    <location>
        <begin position="29"/>
        <end position="47"/>
    </location>
</feature>
<evidence type="ECO:0000256" key="1">
    <source>
        <dbReference type="SAM" id="Phobius"/>
    </source>
</evidence>
<sequence>MAAAIYAWIVADALVLGLLARSPGHKPTFFQVVGLVSFAIAIILLGASGPLRAVYFSFPPLLIAGAGTVFLFVTWSAYRIVSQWRKTGSFASGLESVLPKQLVKAVISECQVFWLGVFRWGAPVDVYAGQRAFSYHTFLTPMIATFLALQVIELSVVHLLLMFWNPLVAWVFFGLSVWGLIWTTALLKSFRMVLSV</sequence>
<gene>
    <name evidence="2" type="ORF">GRI36_00100</name>
</gene>
<dbReference type="EMBL" id="WTYS01000001">
    <property type="protein sequence ID" value="MXO55272.1"/>
    <property type="molecule type" value="Genomic_DNA"/>
</dbReference>
<protein>
    <submittedName>
        <fullName evidence="2">Uncharacterized protein</fullName>
    </submittedName>
</protein>
<accession>A0A6I4SKD3</accession>
<evidence type="ECO:0000313" key="2">
    <source>
        <dbReference type="EMBL" id="MXO55272.1"/>
    </source>
</evidence>
<dbReference type="Proteomes" id="UP000468943">
    <property type="component" value="Unassembled WGS sequence"/>
</dbReference>